<evidence type="ECO:0000313" key="1">
    <source>
        <dbReference type="EMBL" id="EQC53026.1"/>
    </source>
</evidence>
<accession>T0S333</accession>
<dbReference type="VEuPathDB" id="FungiDB:SJAG_06420"/>
<dbReference type="RefSeq" id="XP_011049017.1">
    <property type="nucleotide sequence ID" value="XM_011050715.1"/>
</dbReference>
<dbReference type="GeneID" id="22831130"/>
<organism evidence="1 2">
    <name type="scientific">Schizosaccharomyces japonicus (strain yFS275 / FY16936)</name>
    <name type="common">Fission yeast</name>
    <dbReference type="NCBI Taxonomy" id="402676"/>
    <lineage>
        <taxon>Eukaryota</taxon>
        <taxon>Fungi</taxon>
        <taxon>Dikarya</taxon>
        <taxon>Ascomycota</taxon>
        <taxon>Taphrinomycotina</taxon>
        <taxon>Schizosaccharomycetes</taxon>
        <taxon>Schizosaccharomycetales</taxon>
        <taxon>Schizosaccharomycetaceae</taxon>
        <taxon>Schizosaccharomyces</taxon>
    </lineage>
</organism>
<dbReference type="HOGENOM" id="CLU_2559614_0_0_1"/>
<evidence type="ECO:0000313" key="2">
    <source>
        <dbReference type="Proteomes" id="UP000001744"/>
    </source>
</evidence>
<dbReference type="AlphaFoldDB" id="T0S333"/>
<keyword evidence="2" id="KW-1185">Reference proteome</keyword>
<proteinExistence type="predicted"/>
<reference evidence="1 2" key="1">
    <citation type="journal article" date="2011" name="Science">
        <title>Comparative functional genomics of the fission yeasts.</title>
        <authorList>
            <person name="Rhind N."/>
            <person name="Chen Z."/>
            <person name="Yassour M."/>
            <person name="Thompson D.A."/>
            <person name="Haas B.J."/>
            <person name="Habib N."/>
            <person name="Wapinski I."/>
            <person name="Roy S."/>
            <person name="Lin M.F."/>
            <person name="Heiman D.I."/>
            <person name="Young S.K."/>
            <person name="Furuya K."/>
            <person name="Guo Y."/>
            <person name="Pidoux A."/>
            <person name="Chen H.M."/>
            <person name="Robbertse B."/>
            <person name="Goldberg J.M."/>
            <person name="Aoki K."/>
            <person name="Bayne E.H."/>
            <person name="Berlin A.M."/>
            <person name="Desjardins C.A."/>
            <person name="Dobbs E."/>
            <person name="Dukaj L."/>
            <person name="Fan L."/>
            <person name="FitzGerald M.G."/>
            <person name="French C."/>
            <person name="Gujja S."/>
            <person name="Hansen K."/>
            <person name="Keifenheim D."/>
            <person name="Levin J.Z."/>
            <person name="Mosher R.A."/>
            <person name="Mueller C.A."/>
            <person name="Pfiffner J."/>
            <person name="Priest M."/>
            <person name="Russ C."/>
            <person name="Smialowska A."/>
            <person name="Swoboda P."/>
            <person name="Sykes S.M."/>
            <person name="Vaughn M."/>
            <person name="Vengrova S."/>
            <person name="Yoder R."/>
            <person name="Zeng Q."/>
            <person name="Allshire R."/>
            <person name="Baulcombe D."/>
            <person name="Birren B.W."/>
            <person name="Brown W."/>
            <person name="Ekwall K."/>
            <person name="Kellis M."/>
            <person name="Leatherwood J."/>
            <person name="Levin H."/>
            <person name="Margalit H."/>
            <person name="Martienssen R."/>
            <person name="Nieduszynski C.A."/>
            <person name="Spatafora J.W."/>
            <person name="Friedman N."/>
            <person name="Dalgaard J.Z."/>
            <person name="Baumann P."/>
            <person name="Niki H."/>
            <person name="Regev A."/>
            <person name="Nusbaum C."/>
        </authorList>
    </citation>
    <scope>NUCLEOTIDE SEQUENCE [LARGE SCALE GENOMIC DNA]</scope>
    <source>
        <strain evidence="2">yFS275 / FY16936</strain>
    </source>
</reference>
<dbReference type="EMBL" id="KE651167">
    <property type="protein sequence ID" value="EQC53026.1"/>
    <property type="molecule type" value="Genomic_DNA"/>
</dbReference>
<gene>
    <name evidence="1" type="ORF">SJAG_06420</name>
</gene>
<protein>
    <submittedName>
        <fullName evidence="1">Uncharacterized protein</fullName>
    </submittedName>
</protein>
<name>T0S333_SCHJY</name>
<dbReference type="Proteomes" id="UP000001744">
    <property type="component" value="Unassembled WGS sequence"/>
</dbReference>
<dbReference type="JaponicusDB" id="SJAG_06420"/>
<sequence>MIPSVSVRNWTFLDAPARQYESHGSSRRVYSHKTFPSVHAVCISKKQHLTIHVFPHIWHTVDPTSHAHIPWTRVPKRNITIR</sequence>